<dbReference type="Gene3D" id="3.30.465.10">
    <property type="match status" value="1"/>
</dbReference>
<dbReference type="SMART" id="SM00116">
    <property type="entry name" value="CBS"/>
    <property type="match status" value="2"/>
</dbReference>
<name>A0ABT5IA81_9CAUL</name>
<dbReference type="SUPFAM" id="SSF54631">
    <property type="entry name" value="CBS-domain pair"/>
    <property type="match status" value="1"/>
</dbReference>
<keyword evidence="2" id="KW-0677">Repeat</keyword>
<evidence type="ECO:0000256" key="1">
    <source>
        <dbReference type="ARBA" id="ARBA00006446"/>
    </source>
</evidence>
<dbReference type="PROSITE" id="PS51371">
    <property type="entry name" value="CBS"/>
    <property type="match status" value="2"/>
</dbReference>
<dbReference type="RefSeq" id="WP_272739785.1">
    <property type="nucleotide sequence ID" value="NZ_JAQQKW010000001.1"/>
</dbReference>
<evidence type="ECO:0000256" key="4">
    <source>
        <dbReference type="PROSITE-ProRule" id="PRU00703"/>
    </source>
</evidence>
<evidence type="ECO:0000256" key="2">
    <source>
        <dbReference type="ARBA" id="ARBA00022737"/>
    </source>
</evidence>
<protein>
    <submittedName>
        <fullName evidence="6">Hemolysin family protein</fullName>
    </submittedName>
</protein>
<feature type="domain" description="CBS" evidence="5">
    <location>
        <begin position="63"/>
        <end position="122"/>
    </location>
</feature>
<sequence length="296" mass="32911">MPEPDSRSAKRPTGPRKTLLNLFGLLGPDEAEKPLSLSERPDVSNDLIEHARAFQNLRVSDVMTPRVDIIGIEDAATLSELVRVCVESEHSRLPVYSDNLDHPVGVIHVKDVFKLLAPSEDRRIPDWDAPVTDRLKRELIYVPAAMSATDLLLKMQTERSHMALVIDEHGGTDGLVTLEDLLEAVVGDIADEYDDDEADELIETPDGHIEVSGRVELETLEERLGLRLFPEDSEDEVDTLGGLVAVLAGRVPHPGEIIPYAAAGIDIEVLDADPRRIKRLRLHRHERKPDLIPEDV</sequence>
<dbReference type="EMBL" id="JAQQKW010000001">
    <property type="protein sequence ID" value="MDC7693014.1"/>
    <property type="molecule type" value="Genomic_DNA"/>
</dbReference>
<dbReference type="InterPro" id="IPR044751">
    <property type="entry name" value="Ion_transp-like_CBS"/>
</dbReference>
<proteinExistence type="inferred from homology"/>
<dbReference type="SMART" id="SM01091">
    <property type="entry name" value="CorC_HlyC"/>
    <property type="match status" value="1"/>
</dbReference>
<reference evidence="6 7" key="1">
    <citation type="submission" date="2023-01" db="EMBL/GenBank/DDBJ databases">
        <title>Novel species of the genus Asticcacaulis isolated from rivers.</title>
        <authorList>
            <person name="Lu H."/>
        </authorList>
    </citation>
    <scope>NUCLEOTIDE SEQUENCE [LARGE SCALE GENOMIC DNA]</scope>
    <source>
        <strain evidence="6 7">DXS10W</strain>
    </source>
</reference>
<dbReference type="InterPro" id="IPR000644">
    <property type="entry name" value="CBS_dom"/>
</dbReference>
<feature type="domain" description="CBS" evidence="5">
    <location>
        <begin position="135"/>
        <end position="192"/>
    </location>
</feature>
<gene>
    <name evidence="6" type="ORF">PQU94_01825</name>
</gene>
<accession>A0ABT5IA81</accession>
<dbReference type="PANTHER" id="PTHR22777:SF27">
    <property type="entry name" value="MAGNESIUM AND COBALT EFFLUX PROTEIN CORC"/>
    <property type="match status" value="1"/>
</dbReference>
<dbReference type="InterPro" id="IPR016169">
    <property type="entry name" value="FAD-bd_PCMH_sub2"/>
</dbReference>
<comment type="similarity">
    <text evidence="1">Belongs to the UPF0053 family. Hemolysin C subfamily.</text>
</comment>
<evidence type="ECO:0000259" key="5">
    <source>
        <dbReference type="PROSITE" id="PS51371"/>
    </source>
</evidence>
<dbReference type="PANTHER" id="PTHR22777">
    <property type="entry name" value="HEMOLYSIN-RELATED"/>
    <property type="match status" value="1"/>
</dbReference>
<dbReference type="Pfam" id="PF03471">
    <property type="entry name" value="CorC_HlyC"/>
    <property type="match status" value="1"/>
</dbReference>
<evidence type="ECO:0000313" key="7">
    <source>
        <dbReference type="Proteomes" id="UP001216595"/>
    </source>
</evidence>
<keyword evidence="3 4" id="KW-0129">CBS domain</keyword>
<organism evidence="6 7">
    <name type="scientific">Asticcacaulis currens</name>
    <dbReference type="NCBI Taxonomy" id="2984210"/>
    <lineage>
        <taxon>Bacteria</taxon>
        <taxon>Pseudomonadati</taxon>
        <taxon>Pseudomonadota</taxon>
        <taxon>Alphaproteobacteria</taxon>
        <taxon>Caulobacterales</taxon>
        <taxon>Caulobacteraceae</taxon>
        <taxon>Asticcacaulis</taxon>
    </lineage>
</organism>
<dbReference type="CDD" id="cd04590">
    <property type="entry name" value="CBS_pair_CorC_HlyC_assoc"/>
    <property type="match status" value="1"/>
</dbReference>
<dbReference type="Gene3D" id="3.10.580.10">
    <property type="entry name" value="CBS-domain"/>
    <property type="match status" value="1"/>
</dbReference>
<dbReference type="InterPro" id="IPR046342">
    <property type="entry name" value="CBS_dom_sf"/>
</dbReference>
<dbReference type="SUPFAM" id="SSF56176">
    <property type="entry name" value="FAD-binding/transporter-associated domain-like"/>
    <property type="match status" value="1"/>
</dbReference>
<dbReference type="Pfam" id="PF00571">
    <property type="entry name" value="CBS"/>
    <property type="match status" value="2"/>
</dbReference>
<keyword evidence="7" id="KW-1185">Reference proteome</keyword>
<dbReference type="InterPro" id="IPR005170">
    <property type="entry name" value="Transptr-assoc_dom"/>
</dbReference>
<evidence type="ECO:0000256" key="3">
    <source>
        <dbReference type="ARBA" id="ARBA00023122"/>
    </source>
</evidence>
<dbReference type="Proteomes" id="UP001216595">
    <property type="component" value="Unassembled WGS sequence"/>
</dbReference>
<comment type="caution">
    <text evidence="6">The sequence shown here is derived from an EMBL/GenBank/DDBJ whole genome shotgun (WGS) entry which is preliminary data.</text>
</comment>
<evidence type="ECO:0000313" key="6">
    <source>
        <dbReference type="EMBL" id="MDC7693014.1"/>
    </source>
</evidence>
<dbReference type="InterPro" id="IPR036318">
    <property type="entry name" value="FAD-bd_PCMH-like_sf"/>
</dbReference>